<sequence>MDISKEMSEINLSYYDLGLYEELVLCSNYLKNVSHIIKSEQRLWSPLVIRAGKIPRVWLTAQAEKGKFVEIVKDSTSQILESNVQCSESGIQVSLGKNVILEAGNNDGKHLEIYKLDLRPIGLNVYGDHKELVLGNANFKKGTFQNVYSLMALSDEN</sequence>
<dbReference type="EMBL" id="JJNZ01000059">
    <property type="protein sequence ID" value="KDC49627.1"/>
    <property type="molecule type" value="Genomic_DNA"/>
</dbReference>
<reference evidence="1 2" key="1">
    <citation type="submission" date="2014-04" db="EMBL/GenBank/DDBJ databases">
        <title>Pseudoalteromonas galatheae sp. nov., isolated from a deep-sea polychaete near Canal Concepcion, Chile.</title>
        <authorList>
            <person name="Machado H.R."/>
            <person name="Gram L."/>
            <person name="Vynne N.G."/>
        </authorList>
    </citation>
    <scope>NUCLEOTIDE SEQUENCE [LARGE SCALE GENOMIC DNA]</scope>
    <source>
        <strain evidence="1 2">KMM216</strain>
    </source>
</reference>
<organism evidence="1 2">
    <name type="scientific">Pseudoalteromonas fuliginea</name>
    <dbReference type="NCBI Taxonomy" id="1872678"/>
    <lineage>
        <taxon>Bacteria</taxon>
        <taxon>Pseudomonadati</taxon>
        <taxon>Pseudomonadota</taxon>
        <taxon>Gammaproteobacteria</taxon>
        <taxon>Alteromonadales</taxon>
        <taxon>Pseudoalteromonadaceae</taxon>
        <taxon>Pseudoalteromonas</taxon>
    </lineage>
</organism>
<protein>
    <submittedName>
        <fullName evidence="1">Uncharacterized protein</fullName>
    </submittedName>
</protein>
<evidence type="ECO:0000313" key="2">
    <source>
        <dbReference type="Proteomes" id="UP000027154"/>
    </source>
</evidence>
<evidence type="ECO:0000313" key="1">
    <source>
        <dbReference type="EMBL" id="KDC49627.1"/>
    </source>
</evidence>
<proteinExistence type="predicted"/>
<dbReference type="AlphaFoldDB" id="A0ABD3Y6Z7"/>
<comment type="caution">
    <text evidence="1">The sequence shown here is derived from an EMBL/GenBank/DDBJ whole genome shotgun (WGS) entry which is preliminary data.</text>
</comment>
<name>A0ABD3Y6Z7_9GAMM</name>
<accession>A0ABD3Y6Z7</accession>
<dbReference type="RefSeq" id="WP_050484156.1">
    <property type="nucleotide sequence ID" value="NZ_JJNZ01000059.1"/>
</dbReference>
<dbReference type="Proteomes" id="UP000027154">
    <property type="component" value="Unassembled WGS sequence"/>
</dbReference>
<gene>
    <name evidence="1" type="ORF">DC53_15525</name>
</gene>